<dbReference type="PRINTS" id="PR00195">
    <property type="entry name" value="DYNAMIN"/>
</dbReference>
<dbReference type="InterPro" id="IPR027417">
    <property type="entry name" value="P-loop_NTPase"/>
</dbReference>
<name>A0A7S3KZH3_9STRA</name>
<dbReference type="GO" id="GO:0016020">
    <property type="term" value="C:membrane"/>
    <property type="evidence" value="ECO:0007669"/>
    <property type="project" value="TreeGrafter"/>
</dbReference>
<feature type="domain" description="Dynamin-type G" evidence="4">
    <location>
        <begin position="121"/>
        <end position="425"/>
    </location>
</feature>
<feature type="region of interest" description="Disordered" evidence="3">
    <location>
        <begin position="1"/>
        <end position="74"/>
    </location>
</feature>
<dbReference type="AlphaFoldDB" id="A0A7S3KZH3"/>
<evidence type="ECO:0000256" key="3">
    <source>
        <dbReference type="SAM" id="MobiDB-lite"/>
    </source>
</evidence>
<keyword evidence="2" id="KW-0342">GTP-binding</keyword>
<dbReference type="Gene3D" id="3.40.50.300">
    <property type="entry name" value="P-loop containing nucleotide triphosphate hydrolases"/>
    <property type="match status" value="1"/>
</dbReference>
<dbReference type="GO" id="GO:0003924">
    <property type="term" value="F:GTPase activity"/>
    <property type="evidence" value="ECO:0007669"/>
    <property type="project" value="InterPro"/>
</dbReference>
<evidence type="ECO:0000256" key="1">
    <source>
        <dbReference type="ARBA" id="ARBA00022741"/>
    </source>
</evidence>
<accession>A0A7S3KZH3</accession>
<organism evidence="5">
    <name type="scientific">Amphora coffeiformis</name>
    <dbReference type="NCBI Taxonomy" id="265554"/>
    <lineage>
        <taxon>Eukaryota</taxon>
        <taxon>Sar</taxon>
        <taxon>Stramenopiles</taxon>
        <taxon>Ochrophyta</taxon>
        <taxon>Bacillariophyta</taxon>
        <taxon>Bacillariophyceae</taxon>
        <taxon>Bacillariophycidae</taxon>
        <taxon>Thalassiophysales</taxon>
        <taxon>Catenulaceae</taxon>
        <taxon>Amphora</taxon>
    </lineage>
</organism>
<dbReference type="InterPro" id="IPR045063">
    <property type="entry name" value="Dynamin_N"/>
</dbReference>
<dbReference type="InterPro" id="IPR001401">
    <property type="entry name" value="Dynamin_GTPase"/>
</dbReference>
<evidence type="ECO:0000313" key="5">
    <source>
        <dbReference type="EMBL" id="CAE0402054.1"/>
    </source>
</evidence>
<dbReference type="Gene3D" id="1.20.120.1240">
    <property type="entry name" value="Dynamin, middle domain"/>
    <property type="match status" value="1"/>
</dbReference>
<sequence>MFPWQQNKSEEESSPSASAVRTRPQTPPLDEKKEDDHGRTDEAGVDKSLLEPSMAQTPPSPQTPSSIASTEVDVSQELPKVPLSAPLAPLWTDASHSLGYRQLMTQWTASTLTDTFRLEDYCALPLICVMGDTSSGKSTVLSQLTGIALPAHCQLTTKCPTLMQLQPSKEDHADKNTTATVSIQWHASSSRYAKKSSSFSPRTVTDWQELPQVILEAQEFLLQASGRAVTPDRVVVKVQGPTCPHLTLVDLPGTVHQAAANEAATLPADIDAVLSEYWNNPEALFLVVLQSNVDFHNAALLAQALKKGAVDRTIPVLTKPDLIDSGAEKAVCDLLTGQTKLLPETNNKNGNEHSPSLAFHMIKGRGQAALDRQDSLLDALSDEELYFMTNEPWKSIADRSLLGTSHLRTKLSQRQFAQVKKAISPALKRLRQEHGTVVAALDDLGVPVTTPAERRRLYQEVCQTFATQLQATLSGKGRVKGKETKTVPSIASAAASLHDACRDFMQKIGEGSLNTIQRVVEGAHVLVTSRQGTVRGEVVHLDTDFCCVDYVEEKDAQSVALFDATQQTSLETMEENDVWSDGTTIYIARANHMFDTLRKIPLTCVRTDPSWLKDHMAQHRTDDLACFLNVDVFQNIVQDFIEEDWRPHCMSFLDMLREILHTAIHGAWQNSLLRCNVRHYPALQAFILQECDHVQTKLLQHAKQQVEAHLRVEQHPYTQDDLLFRNLAAARQQSLRQELEVALGLANDVNSPSKSNVVTLSTKAISEIIDDVFARHETRPVEDHLAAEMEMVLASYGQIATRRVIDRTPMIGWEVFRSLTASLQESLWSITDDALADCFRDDTELVRQYDFLTSKDKDLRKAISIFQAVPLEPQRML</sequence>
<dbReference type="EMBL" id="HBIM01000395">
    <property type="protein sequence ID" value="CAE0402054.1"/>
    <property type="molecule type" value="Transcribed_RNA"/>
</dbReference>
<dbReference type="PROSITE" id="PS51718">
    <property type="entry name" value="G_DYNAMIN_2"/>
    <property type="match status" value="1"/>
</dbReference>
<keyword evidence="1" id="KW-0547">Nucleotide-binding</keyword>
<dbReference type="PANTHER" id="PTHR11566:SF21">
    <property type="entry name" value="DYNAMIN RELATED PROTEIN 1, ISOFORM A"/>
    <property type="match status" value="1"/>
</dbReference>
<dbReference type="GO" id="GO:0005874">
    <property type="term" value="C:microtubule"/>
    <property type="evidence" value="ECO:0007669"/>
    <property type="project" value="TreeGrafter"/>
</dbReference>
<evidence type="ECO:0000259" key="4">
    <source>
        <dbReference type="PROSITE" id="PS51718"/>
    </source>
</evidence>
<dbReference type="GO" id="GO:0000266">
    <property type="term" value="P:mitochondrial fission"/>
    <property type="evidence" value="ECO:0007669"/>
    <property type="project" value="TreeGrafter"/>
</dbReference>
<dbReference type="GO" id="GO:0006897">
    <property type="term" value="P:endocytosis"/>
    <property type="evidence" value="ECO:0007669"/>
    <property type="project" value="TreeGrafter"/>
</dbReference>
<dbReference type="GO" id="GO:0048312">
    <property type="term" value="P:intracellular distribution of mitochondria"/>
    <property type="evidence" value="ECO:0007669"/>
    <property type="project" value="TreeGrafter"/>
</dbReference>
<dbReference type="InterPro" id="IPR030381">
    <property type="entry name" value="G_DYNAMIN_dom"/>
</dbReference>
<gene>
    <name evidence="5" type="ORF">ACOF00016_LOCUS349</name>
</gene>
<dbReference type="InterPro" id="IPR022812">
    <property type="entry name" value="Dynamin"/>
</dbReference>
<dbReference type="GO" id="GO:0005525">
    <property type="term" value="F:GTP binding"/>
    <property type="evidence" value="ECO:0007669"/>
    <property type="project" value="InterPro"/>
</dbReference>
<proteinExistence type="predicted"/>
<dbReference type="SMART" id="SM00053">
    <property type="entry name" value="DYNc"/>
    <property type="match status" value="1"/>
</dbReference>
<dbReference type="SUPFAM" id="SSF52540">
    <property type="entry name" value="P-loop containing nucleoside triphosphate hydrolases"/>
    <property type="match status" value="1"/>
</dbReference>
<reference evidence="5" key="1">
    <citation type="submission" date="2021-01" db="EMBL/GenBank/DDBJ databases">
        <authorList>
            <person name="Corre E."/>
            <person name="Pelletier E."/>
            <person name="Niang G."/>
            <person name="Scheremetjew M."/>
            <person name="Finn R."/>
            <person name="Kale V."/>
            <person name="Holt S."/>
            <person name="Cochrane G."/>
            <person name="Meng A."/>
            <person name="Brown T."/>
            <person name="Cohen L."/>
        </authorList>
    </citation>
    <scope>NUCLEOTIDE SEQUENCE</scope>
    <source>
        <strain evidence="5">CCMP127</strain>
    </source>
</reference>
<dbReference type="PANTHER" id="PTHR11566">
    <property type="entry name" value="DYNAMIN"/>
    <property type="match status" value="1"/>
</dbReference>
<dbReference type="Pfam" id="PF00350">
    <property type="entry name" value="Dynamin_N"/>
    <property type="match status" value="1"/>
</dbReference>
<dbReference type="GO" id="GO:0008017">
    <property type="term" value="F:microtubule binding"/>
    <property type="evidence" value="ECO:0007669"/>
    <property type="project" value="TreeGrafter"/>
</dbReference>
<dbReference type="Pfam" id="PF01031">
    <property type="entry name" value="Dynamin_M"/>
    <property type="match status" value="2"/>
</dbReference>
<dbReference type="GO" id="GO:0005739">
    <property type="term" value="C:mitochondrion"/>
    <property type="evidence" value="ECO:0007669"/>
    <property type="project" value="TreeGrafter"/>
</dbReference>
<feature type="compositionally biased region" description="Low complexity" evidence="3">
    <location>
        <begin position="52"/>
        <end position="70"/>
    </location>
</feature>
<protein>
    <recommendedName>
        <fullName evidence="4">Dynamin-type G domain-containing protein</fullName>
    </recommendedName>
</protein>
<dbReference type="GO" id="GO:0016559">
    <property type="term" value="P:peroxisome fission"/>
    <property type="evidence" value="ECO:0007669"/>
    <property type="project" value="TreeGrafter"/>
</dbReference>
<dbReference type="CDD" id="cd08771">
    <property type="entry name" value="DLP_1"/>
    <property type="match status" value="1"/>
</dbReference>
<feature type="compositionally biased region" description="Basic and acidic residues" evidence="3">
    <location>
        <begin position="29"/>
        <end position="49"/>
    </location>
</feature>
<dbReference type="InterPro" id="IPR000375">
    <property type="entry name" value="Dynamin_stalk"/>
</dbReference>
<evidence type="ECO:0000256" key="2">
    <source>
        <dbReference type="ARBA" id="ARBA00023134"/>
    </source>
</evidence>